<dbReference type="AlphaFoldDB" id="A0A0R2U2F4"/>
<dbReference type="InterPro" id="IPR018094">
    <property type="entry name" value="Thymidylate_kinase"/>
</dbReference>
<dbReference type="GO" id="GO:0004798">
    <property type="term" value="F:dTMP kinase activity"/>
    <property type="evidence" value="ECO:0007669"/>
    <property type="project" value="UniProtKB-UniRule"/>
</dbReference>
<evidence type="ECO:0000256" key="6">
    <source>
        <dbReference type="ARBA" id="ARBA00022741"/>
    </source>
</evidence>
<dbReference type="GO" id="GO:0006235">
    <property type="term" value="P:dTTP biosynthetic process"/>
    <property type="evidence" value="ECO:0007669"/>
    <property type="project" value="UniProtKB-UniRule"/>
</dbReference>
<gene>
    <name evidence="12" type="primary">tmk</name>
    <name evidence="14" type="ORF">ABS24_00800</name>
</gene>
<name>A0A0R2U2F4_9GAMM</name>
<accession>A0A0R2U2F4</accession>
<comment type="caution">
    <text evidence="14">The sequence shown here is derived from an EMBL/GenBank/DDBJ whole genome shotgun (WGS) entry which is preliminary data.</text>
</comment>
<evidence type="ECO:0000256" key="1">
    <source>
        <dbReference type="ARBA" id="ARBA00009776"/>
    </source>
</evidence>
<evidence type="ECO:0000256" key="4">
    <source>
        <dbReference type="ARBA" id="ARBA00022679"/>
    </source>
</evidence>
<feature type="binding site" evidence="12">
    <location>
        <begin position="10"/>
        <end position="17"/>
    </location>
    <ligand>
        <name>ATP</name>
        <dbReference type="ChEBI" id="CHEBI:30616"/>
    </ligand>
</feature>
<dbReference type="GO" id="GO:0005829">
    <property type="term" value="C:cytosol"/>
    <property type="evidence" value="ECO:0007669"/>
    <property type="project" value="TreeGrafter"/>
</dbReference>
<dbReference type="Proteomes" id="UP000051213">
    <property type="component" value="Unassembled WGS sequence"/>
</dbReference>
<dbReference type="FunFam" id="3.40.50.300:FF:000225">
    <property type="entry name" value="Thymidylate kinase"/>
    <property type="match status" value="1"/>
</dbReference>
<comment type="catalytic activity">
    <reaction evidence="10 12">
        <text>dTMP + ATP = dTDP + ADP</text>
        <dbReference type="Rhea" id="RHEA:13517"/>
        <dbReference type="ChEBI" id="CHEBI:30616"/>
        <dbReference type="ChEBI" id="CHEBI:58369"/>
        <dbReference type="ChEBI" id="CHEBI:63528"/>
        <dbReference type="ChEBI" id="CHEBI:456216"/>
        <dbReference type="EC" id="2.7.4.9"/>
    </reaction>
</comment>
<evidence type="ECO:0000256" key="3">
    <source>
        <dbReference type="ARBA" id="ARBA00017144"/>
    </source>
</evidence>
<sequence>MHGKFITIEGTEGVGKTTNIEFIQAWLSEHHIGFVATREPGGTPLAEQIRALLLTPGDEKICDSAELLLMFAGRAQHLNQVIEPNLEAGKWVVCDRFTDATYAYQGAGRGMDRSLITHLEHLVQGALRPDLTLILDIPVEIGLKRASNRSTPDRFEQEQVEFFQRVRMGYLNTAKDDPQRCAVIDASQSLDRVQRDIKTVLEAFLVKTKGFFDD</sequence>
<dbReference type="PANTHER" id="PTHR10344">
    <property type="entry name" value="THYMIDYLATE KINASE"/>
    <property type="match status" value="1"/>
</dbReference>
<protein>
    <recommendedName>
        <fullName evidence="3 12">Thymidylate kinase</fullName>
        <ecNumber evidence="2 12">2.7.4.9</ecNumber>
    </recommendedName>
    <alternativeName>
        <fullName evidence="9 12">dTMP kinase</fullName>
    </alternativeName>
</protein>
<evidence type="ECO:0000313" key="15">
    <source>
        <dbReference type="Proteomes" id="UP000051213"/>
    </source>
</evidence>
<keyword evidence="6 12" id="KW-0547">Nucleotide-binding</keyword>
<evidence type="ECO:0000256" key="7">
    <source>
        <dbReference type="ARBA" id="ARBA00022777"/>
    </source>
</evidence>
<evidence type="ECO:0000256" key="12">
    <source>
        <dbReference type="HAMAP-Rule" id="MF_00165"/>
    </source>
</evidence>
<dbReference type="InterPro" id="IPR039430">
    <property type="entry name" value="Thymidylate_kin-like_dom"/>
</dbReference>
<comment type="function">
    <text evidence="11 12">Phosphorylation of dTMP to form dTDP in both de novo and salvage pathways of dTTP synthesis.</text>
</comment>
<dbReference type="GO" id="GO:0005524">
    <property type="term" value="F:ATP binding"/>
    <property type="evidence" value="ECO:0007669"/>
    <property type="project" value="UniProtKB-UniRule"/>
</dbReference>
<dbReference type="EMBL" id="LICA01000445">
    <property type="protein sequence ID" value="KRO91691.1"/>
    <property type="molecule type" value="Genomic_DNA"/>
</dbReference>
<dbReference type="Pfam" id="PF02223">
    <property type="entry name" value="Thymidylate_kin"/>
    <property type="match status" value="1"/>
</dbReference>
<proteinExistence type="inferred from homology"/>
<dbReference type="GO" id="GO:0006233">
    <property type="term" value="P:dTDP biosynthetic process"/>
    <property type="evidence" value="ECO:0007669"/>
    <property type="project" value="InterPro"/>
</dbReference>
<dbReference type="NCBIfam" id="TIGR00041">
    <property type="entry name" value="DTMP_kinase"/>
    <property type="match status" value="1"/>
</dbReference>
<dbReference type="Gene3D" id="3.40.50.300">
    <property type="entry name" value="P-loop containing nucleotide triphosphate hydrolases"/>
    <property type="match status" value="1"/>
</dbReference>
<evidence type="ECO:0000256" key="8">
    <source>
        <dbReference type="ARBA" id="ARBA00022840"/>
    </source>
</evidence>
<evidence type="ECO:0000256" key="2">
    <source>
        <dbReference type="ARBA" id="ARBA00012980"/>
    </source>
</evidence>
<dbReference type="CDD" id="cd01672">
    <property type="entry name" value="TMPK"/>
    <property type="match status" value="1"/>
</dbReference>
<keyword evidence="5 12" id="KW-0545">Nucleotide biosynthesis</keyword>
<dbReference type="InterPro" id="IPR027417">
    <property type="entry name" value="P-loop_NTPase"/>
</dbReference>
<evidence type="ECO:0000259" key="13">
    <source>
        <dbReference type="Pfam" id="PF02223"/>
    </source>
</evidence>
<organism evidence="14 15">
    <name type="scientific">SAR92 bacterium BACL26 MAG-121220-bin70</name>
    <dbReference type="NCBI Taxonomy" id="1655626"/>
    <lineage>
        <taxon>Bacteria</taxon>
        <taxon>Pseudomonadati</taxon>
        <taxon>Pseudomonadota</taxon>
        <taxon>Gammaproteobacteria</taxon>
        <taxon>Cellvibrionales</taxon>
        <taxon>Porticoccaceae</taxon>
        <taxon>SAR92 clade</taxon>
    </lineage>
</organism>
<evidence type="ECO:0000256" key="10">
    <source>
        <dbReference type="ARBA" id="ARBA00048743"/>
    </source>
</evidence>
<dbReference type="PANTHER" id="PTHR10344:SF4">
    <property type="entry name" value="UMP-CMP KINASE 2, MITOCHONDRIAL"/>
    <property type="match status" value="1"/>
</dbReference>
<dbReference type="EC" id="2.7.4.9" evidence="2 12"/>
<feature type="domain" description="Thymidylate kinase-like" evidence="13">
    <location>
        <begin position="8"/>
        <end position="197"/>
    </location>
</feature>
<keyword evidence="4 12" id="KW-0808">Transferase</keyword>
<evidence type="ECO:0000256" key="11">
    <source>
        <dbReference type="ARBA" id="ARBA00057735"/>
    </source>
</evidence>
<evidence type="ECO:0000256" key="9">
    <source>
        <dbReference type="ARBA" id="ARBA00029962"/>
    </source>
</evidence>
<dbReference type="HAMAP" id="MF_00165">
    <property type="entry name" value="Thymidylate_kinase"/>
    <property type="match status" value="1"/>
</dbReference>
<dbReference type="SUPFAM" id="SSF52540">
    <property type="entry name" value="P-loop containing nucleoside triphosphate hydrolases"/>
    <property type="match status" value="1"/>
</dbReference>
<evidence type="ECO:0000313" key="14">
    <source>
        <dbReference type="EMBL" id="KRO91691.1"/>
    </source>
</evidence>
<evidence type="ECO:0000256" key="5">
    <source>
        <dbReference type="ARBA" id="ARBA00022727"/>
    </source>
</evidence>
<keyword evidence="8 12" id="KW-0067">ATP-binding</keyword>
<dbReference type="GO" id="GO:0006227">
    <property type="term" value="P:dUDP biosynthetic process"/>
    <property type="evidence" value="ECO:0007669"/>
    <property type="project" value="TreeGrafter"/>
</dbReference>
<reference evidence="14 15" key="1">
    <citation type="submission" date="2015-10" db="EMBL/GenBank/DDBJ databases">
        <title>Metagenome-Assembled Genomes uncover a global brackish microbiome.</title>
        <authorList>
            <person name="Hugerth L.W."/>
            <person name="Larsson J."/>
            <person name="Alneberg J."/>
            <person name="Lindh M.V."/>
            <person name="Legrand C."/>
            <person name="Pinhassi J."/>
            <person name="Andersson A.F."/>
        </authorList>
    </citation>
    <scope>NUCLEOTIDE SEQUENCE [LARGE SCALE GENOMIC DNA]</scope>
    <source>
        <strain evidence="14">BACL26 MAG-121220-bin70</strain>
    </source>
</reference>
<comment type="similarity">
    <text evidence="1 12">Belongs to the thymidylate kinase family.</text>
</comment>
<keyword evidence="7 12" id="KW-0418">Kinase</keyword>